<dbReference type="RefSeq" id="WP_319843041.1">
    <property type="nucleotide sequence ID" value="NZ_JAXAFJ010000001.1"/>
</dbReference>
<dbReference type="CDD" id="cd07377">
    <property type="entry name" value="WHTH_GntR"/>
    <property type="match status" value="1"/>
</dbReference>
<sequence length="258" mass="28499">MNKSTRLQPTGGGAISGFEGLVFRPRADAPIWQQIYDYVLTLIDNGYLQPGAQLPGEVHIAEKLGVTRVTLRRAFLQLQQEGHLTSRKGVGVFVRSLPSTLMVRDGSRFSESLKADGKVLTTRTLHLAEEPADLEIARQLCIEPGTAVIRLSRLRCADGQPIYTSTKLFPARLLPNFEPAYLRRQSVTDAYLAHGVQKYRRLETLISGGFATAEEAALLQLSPGTPVFRTSSINENGDGARVEWARGCWLLTSVNFIF</sequence>
<dbReference type="InterPro" id="IPR028978">
    <property type="entry name" value="Chorismate_lyase_/UTRA_dom_sf"/>
</dbReference>
<dbReference type="SUPFAM" id="SSF64288">
    <property type="entry name" value="Chorismate lyase-like"/>
    <property type="match status" value="1"/>
</dbReference>
<dbReference type="InterPro" id="IPR036388">
    <property type="entry name" value="WH-like_DNA-bd_sf"/>
</dbReference>
<dbReference type="InterPro" id="IPR011663">
    <property type="entry name" value="UTRA"/>
</dbReference>
<keyword evidence="6" id="KW-1185">Reference proteome</keyword>
<evidence type="ECO:0000259" key="4">
    <source>
        <dbReference type="PROSITE" id="PS50949"/>
    </source>
</evidence>
<organism evidence="5 6">
    <name type="scientific">Terrihabitans rhizophilus</name>
    <dbReference type="NCBI Taxonomy" id="3092662"/>
    <lineage>
        <taxon>Bacteria</taxon>
        <taxon>Pseudomonadati</taxon>
        <taxon>Pseudomonadota</taxon>
        <taxon>Alphaproteobacteria</taxon>
        <taxon>Hyphomicrobiales</taxon>
        <taxon>Terrihabitans</taxon>
    </lineage>
</organism>
<gene>
    <name evidence="5" type="primary">phnF</name>
    <name evidence="5" type="ORF">SCD90_02540</name>
</gene>
<dbReference type="InterPro" id="IPR012702">
    <property type="entry name" value="CP_lyase_PhnF"/>
</dbReference>
<evidence type="ECO:0000256" key="2">
    <source>
        <dbReference type="ARBA" id="ARBA00023125"/>
    </source>
</evidence>
<dbReference type="InterPro" id="IPR036390">
    <property type="entry name" value="WH_DNA-bd_sf"/>
</dbReference>
<keyword evidence="1" id="KW-0805">Transcription regulation</keyword>
<dbReference type="SUPFAM" id="SSF46785">
    <property type="entry name" value="Winged helix' DNA-binding domain"/>
    <property type="match status" value="1"/>
</dbReference>
<proteinExistence type="predicted"/>
<keyword evidence="2" id="KW-0238">DNA-binding</keyword>
<dbReference type="PRINTS" id="PR00035">
    <property type="entry name" value="HTHGNTR"/>
</dbReference>
<reference evidence="5 6" key="1">
    <citation type="submission" date="2023-11" db="EMBL/GenBank/DDBJ databases">
        <authorList>
            <person name="Bao R."/>
        </authorList>
    </citation>
    <scope>NUCLEOTIDE SEQUENCE [LARGE SCALE GENOMIC DNA]</scope>
    <source>
        <strain evidence="5 6">PJ23</strain>
    </source>
</reference>
<dbReference type="InterPro" id="IPR050679">
    <property type="entry name" value="Bact_HTH_transcr_reg"/>
</dbReference>
<dbReference type="Gene3D" id="1.10.10.10">
    <property type="entry name" value="Winged helix-like DNA-binding domain superfamily/Winged helix DNA-binding domain"/>
    <property type="match status" value="1"/>
</dbReference>
<evidence type="ECO:0000313" key="5">
    <source>
        <dbReference type="EMBL" id="MDX6804933.1"/>
    </source>
</evidence>
<dbReference type="Pfam" id="PF07702">
    <property type="entry name" value="UTRA"/>
    <property type="match status" value="1"/>
</dbReference>
<protein>
    <submittedName>
        <fullName evidence="5">Phosphonate metabolism transcriptional regulator PhnF</fullName>
    </submittedName>
</protein>
<feature type="domain" description="HTH gntR-type" evidence="4">
    <location>
        <begin position="29"/>
        <end position="97"/>
    </location>
</feature>
<evidence type="ECO:0000313" key="6">
    <source>
        <dbReference type="Proteomes" id="UP001274321"/>
    </source>
</evidence>
<dbReference type="InterPro" id="IPR000524">
    <property type="entry name" value="Tscrpt_reg_HTH_GntR"/>
</dbReference>
<accession>A0ABU4RL42</accession>
<keyword evidence="3" id="KW-0804">Transcription</keyword>
<name>A0ABU4RL42_9HYPH</name>
<dbReference type="NCBIfam" id="TIGR02325">
    <property type="entry name" value="C_P_lyase_phnF"/>
    <property type="match status" value="1"/>
</dbReference>
<dbReference type="Gene3D" id="3.40.1410.10">
    <property type="entry name" value="Chorismate lyase-like"/>
    <property type="match status" value="1"/>
</dbReference>
<dbReference type="SMART" id="SM00345">
    <property type="entry name" value="HTH_GNTR"/>
    <property type="match status" value="1"/>
</dbReference>
<dbReference type="EMBL" id="JAXAFJ010000001">
    <property type="protein sequence ID" value="MDX6804933.1"/>
    <property type="molecule type" value="Genomic_DNA"/>
</dbReference>
<dbReference type="PANTHER" id="PTHR44846">
    <property type="entry name" value="MANNOSYL-D-GLYCERATE TRANSPORT/METABOLISM SYSTEM REPRESSOR MNGR-RELATED"/>
    <property type="match status" value="1"/>
</dbReference>
<dbReference type="PROSITE" id="PS50949">
    <property type="entry name" value="HTH_GNTR"/>
    <property type="match status" value="1"/>
</dbReference>
<comment type="caution">
    <text evidence="5">The sequence shown here is derived from an EMBL/GenBank/DDBJ whole genome shotgun (WGS) entry which is preliminary data.</text>
</comment>
<dbReference type="Pfam" id="PF00392">
    <property type="entry name" value="GntR"/>
    <property type="match status" value="1"/>
</dbReference>
<evidence type="ECO:0000256" key="3">
    <source>
        <dbReference type="ARBA" id="ARBA00023163"/>
    </source>
</evidence>
<evidence type="ECO:0000256" key="1">
    <source>
        <dbReference type="ARBA" id="ARBA00023015"/>
    </source>
</evidence>
<dbReference type="PANTHER" id="PTHR44846:SF1">
    <property type="entry name" value="MANNOSYL-D-GLYCERATE TRANSPORT_METABOLISM SYSTEM REPRESSOR MNGR-RELATED"/>
    <property type="match status" value="1"/>
</dbReference>
<dbReference type="SMART" id="SM00866">
    <property type="entry name" value="UTRA"/>
    <property type="match status" value="1"/>
</dbReference>
<dbReference type="Proteomes" id="UP001274321">
    <property type="component" value="Unassembled WGS sequence"/>
</dbReference>